<dbReference type="PANTHER" id="PTHR43708:SF4">
    <property type="entry name" value="OXIDOREDUCTASE YCEM-RELATED"/>
    <property type="match status" value="1"/>
</dbReference>
<dbReference type="EMBL" id="JARRAG010000001">
    <property type="protein sequence ID" value="MDG3003615.1"/>
    <property type="molecule type" value="Genomic_DNA"/>
</dbReference>
<dbReference type="Gene3D" id="3.40.50.720">
    <property type="entry name" value="NAD(P)-binding Rossmann-like Domain"/>
    <property type="match status" value="1"/>
</dbReference>
<dbReference type="InterPro" id="IPR000683">
    <property type="entry name" value="Gfo/Idh/MocA-like_OxRdtase_N"/>
</dbReference>
<organism evidence="3 4">
    <name type="scientific">Paludisphaera mucosa</name>
    <dbReference type="NCBI Taxonomy" id="3030827"/>
    <lineage>
        <taxon>Bacteria</taxon>
        <taxon>Pseudomonadati</taxon>
        <taxon>Planctomycetota</taxon>
        <taxon>Planctomycetia</taxon>
        <taxon>Isosphaerales</taxon>
        <taxon>Isosphaeraceae</taxon>
        <taxon>Paludisphaera</taxon>
    </lineage>
</organism>
<feature type="domain" description="GFO/IDH/MocA-like oxidoreductase" evidence="2">
    <location>
        <begin position="163"/>
        <end position="282"/>
    </location>
</feature>
<dbReference type="Proteomes" id="UP001216907">
    <property type="component" value="Unassembled WGS sequence"/>
</dbReference>
<dbReference type="Pfam" id="PF01408">
    <property type="entry name" value="GFO_IDH_MocA"/>
    <property type="match status" value="1"/>
</dbReference>
<dbReference type="RefSeq" id="WP_277859965.1">
    <property type="nucleotide sequence ID" value="NZ_JARRAG010000001.1"/>
</dbReference>
<dbReference type="SUPFAM" id="SSF55347">
    <property type="entry name" value="Glyceraldehyde-3-phosphate dehydrogenase-like, C-terminal domain"/>
    <property type="match status" value="1"/>
</dbReference>
<accession>A0ABT6F7R2</accession>
<evidence type="ECO:0000313" key="3">
    <source>
        <dbReference type="EMBL" id="MDG3003615.1"/>
    </source>
</evidence>
<dbReference type="Pfam" id="PF22725">
    <property type="entry name" value="GFO_IDH_MocA_C3"/>
    <property type="match status" value="1"/>
</dbReference>
<evidence type="ECO:0000259" key="2">
    <source>
        <dbReference type="Pfam" id="PF22725"/>
    </source>
</evidence>
<gene>
    <name evidence="3" type="ORF">PZE19_07535</name>
</gene>
<dbReference type="InterPro" id="IPR051317">
    <property type="entry name" value="Gfo/Idh/MocA_oxidoreduct"/>
</dbReference>
<dbReference type="InterPro" id="IPR055170">
    <property type="entry name" value="GFO_IDH_MocA-like_dom"/>
</dbReference>
<name>A0ABT6F7R2_9BACT</name>
<keyword evidence="4" id="KW-1185">Reference proteome</keyword>
<dbReference type="Gene3D" id="3.30.360.10">
    <property type="entry name" value="Dihydrodipicolinate Reductase, domain 2"/>
    <property type="match status" value="1"/>
</dbReference>
<reference evidence="3 4" key="1">
    <citation type="submission" date="2023-03" db="EMBL/GenBank/DDBJ databases">
        <title>Paludisphaera mucosa sp. nov. a novel planctomycete from northern fen.</title>
        <authorList>
            <person name="Ivanova A."/>
        </authorList>
    </citation>
    <scope>NUCLEOTIDE SEQUENCE [LARGE SCALE GENOMIC DNA]</scope>
    <source>
        <strain evidence="3 4">Pla2</strain>
    </source>
</reference>
<dbReference type="InterPro" id="IPR036291">
    <property type="entry name" value="NAD(P)-bd_dom_sf"/>
</dbReference>
<comment type="caution">
    <text evidence="3">The sequence shown here is derived from an EMBL/GenBank/DDBJ whole genome shotgun (WGS) entry which is preliminary data.</text>
</comment>
<sequence length="360" mass="39159">MKRRTFLGVSAAVSLGGAAPAPLRLGMVGLVHGHAGGFLSRYRDSREVELVGVAEPDQAVAARYIQGLRLDPTRVHSSIEVMFDRAKPEAVVAFTDTADHVAVVAACARRKIPVMMEKPLAVGVEQARAIEKAAAESGIPVLVNYETTWYPSNHAAYALAKTAKALGEIRKVVIHDGHRGPKEIGVQPEFLAWLTDPERNGAGALFDFGCYGANLMTWLMDEARPVAVTAVTQRFKPDVYPHVDDEATIVLEYPEAQAIVQASWNWPFDRKDMEIYGRTGQVLTVAQNRVKVRLEGNAEEIGQASPLPPPQDDFLRYFAAVVRGEVKPSGPSSLGNNLIVVEILDAARRSAATGRTMRLT</sequence>
<evidence type="ECO:0000313" key="4">
    <source>
        <dbReference type="Proteomes" id="UP001216907"/>
    </source>
</evidence>
<proteinExistence type="predicted"/>
<dbReference type="SUPFAM" id="SSF51735">
    <property type="entry name" value="NAD(P)-binding Rossmann-fold domains"/>
    <property type="match status" value="1"/>
</dbReference>
<dbReference type="PANTHER" id="PTHR43708">
    <property type="entry name" value="CONSERVED EXPRESSED OXIDOREDUCTASE (EUROFUNG)"/>
    <property type="match status" value="1"/>
</dbReference>
<evidence type="ECO:0000259" key="1">
    <source>
        <dbReference type="Pfam" id="PF01408"/>
    </source>
</evidence>
<protein>
    <submittedName>
        <fullName evidence="3">Gfo/Idh/MocA family oxidoreductase</fullName>
    </submittedName>
</protein>
<feature type="domain" description="Gfo/Idh/MocA-like oxidoreductase N-terminal" evidence="1">
    <location>
        <begin position="24"/>
        <end position="145"/>
    </location>
</feature>